<reference evidence="2" key="1">
    <citation type="submission" date="2023-03" db="EMBL/GenBank/DDBJ databases">
        <title>Massive genome expansion in bonnet fungi (Mycena s.s.) driven by repeated elements and novel gene families across ecological guilds.</title>
        <authorList>
            <consortium name="Lawrence Berkeley National Laboratory"/>
            <person name="Harder C.B."/>
            <person name="Miyauchi S."/>
            <person name="Viragh M."/>
            <person name="Kuo A."/>
            <person name="Thoen E."/>
            <person name="Andreopoulos B."/>
            <person name="Lu D."/>
            <person name="Skrede I."/>
            <person name="Drula E."/>
            <person name="Henrissat B."/>
            <person name="Morin E."/>
            <person name="Kohler A."/>
            <person name="Barry K."/>
            <person name="LaButti K."/>
            <person name="Morin E."/>
            <person name="Salamov A."/>
            <person name="Lipzen A."/>
            <person name="Mereny Z."/>
            <person name="Hegedus B."/>
            <person name="Baldrian P."/>
            <person name="Stursova M."/>
            <person name="Weitz H."/>
            <person name="Taylor A."/>
            <person name="Grigoriev I.V."/>
            <person name="Nagy L.G."/>
            <person name="Martin F."/>
            <person name="Kauserud H."/>
        </authorList>
    </citation>
    <scope>NUCLEOTIDE SEQUENCE</scope>
    <source>
        <strain evidence="2">CBHHK200</strain>
    </source>
</reference>
<gene>
    <name evidence="2" type="ORF">C8F04DRAFT_1267211</name>
</gene>
<dbReference type="SUPFAM" id="SSF52047">
    <property type="entry name" value="RNI-like"/>
    <property type="match status" value="2"/>
</dbReference>
<feature type="transmembrane region" description="Helical" evidence="1">
    <location>
        <begin position="6"/>
        <end position="25"/>
    </location>
</feature>
<accession>A0AAD6SGZ0</accession>
<keyword evidence="1" id="KW-0472">Membrane</keyword>
<protein>
    <submittedName>
        <fullName evidence="2">Uncharacterized protein</fullName>
    </submittedName>
</protein>
<comment type="caution">
    <text evidence="2">The sequence shown here is derived from an EMBL/GenBank/DDBJ whole genome shotgun (WGS) entry which is preliminary data.</text>
</comment>
<keyword evidence="1" id="KW-1133">Transmembrane helix</keyword>
<keyword evidence="3" id="KW-1185">Reference proteome</keyword>
<keyword evidence="1" id="KW-0812">Transmembrane</keyword>
<evidence type="ECO:0000313" key="2">
    <source>
        <dbReference type="EMBL" id="KAJ7027300.1"/>
    </source>
</evidence>
<evidence type="ECO:0000256" key="1">
    <source>
        <dbReference type="SAM" id="Phobius"/>
    </source>
</evidence>
<feature type="transmembrane region" description="Helical" evidence="1">
    <location>
        <begin position="37"/>
        <end position="56"/>
    </location>
</feature>
<organism evidence="2 3">
    <name type="scientific">Mycena alexandri</name>
    <dbReference type="NCBI Taxonomy" id="1745969"/>
    <lineage>
        <taxon>Eukaryota</taxon>
        <taxon>Fungi</taxon>
        <taxon>Dikarya</taxon>
        <taxon>Basidiomycota</taxon>
        <taxon>Agaricomycotina</taxon>
        <taxon>Agaricomycetes</taxon>
        <taxon>Agaricomycetidae</taxon>
        <taxon>Agaricales</taxon>
        <taxon>Marasmiineae</taxon>
        <taxon>Mycenaceae</taxon>
        <taxon>Mycena</taxon>
    </lineage>
</organism>
<proteinExistence type="predicted"/>
<dbReference type="AlphaFoldDB" id="A0AAD6SGZ0"/>
<dbReference type="Proteomes" id="UP001218188">
    <property type="component" value="Unassembled WGS sequence"/>
</dbReference>
<dbReference type="Gene3D" id="3.80.10.10">
    <property type="entry name" value="Ribonuclease Inhibitor"/>
    <property type="match status" value="2"/>
</dbReference>
<sequence length="1204" mass="135061">MPWPVIGLTINFLFAVFFLQNCGAIYSNSTACWMDPLLAITITLATSCAANLAYGLPSCYPLLTALEVDSAGTRNLEVCVMLEVDVNQLQFGEIEPIAVSNPADSLAALQVVSTRSRFWSALYVATTSEPLLQAVVDLLVQVDVPRLTSLTFGCTFLSANNSRLFFNPPFLFRGQAPALRHLDIMNAPFPWQIRSYFLHVQELRLVHVQPKDWCSAQQLAFALSASPVLHTLTLVGSGVREHRLLSPFRLSALESVTIVYGNTSIIHWLSRAIVPCLRDMMFTNLSIHCWDRIVRNFAFLPHITSITINSTFPLDDRLPHLLSLTRNLERLEVRRGAAPVVRFLICNPNACENLRFLVLGDVTVESVLLAAAGRPHALDTLILIGVDPRPTDRVDQLMLVVLEGLVGFLEACIKFTTKRIPVLPLEIWRQIVAEFLPHPSNFPVYYAEARALIACVRVYADQSFWTYLCINQHVLLESLKFVLAKCPTALLDVRIALLDVDTRYDTWSPPEPPSTILNRLLSMISPTSLRWRSFFLITENPESFMDVFRSCEFLPAPKLRTLTVHYTLMEGYSSFESDDPIYFEPVDRRDWFGGALSNVTSLETCGIRMPGSVHSLASALVSLNISQGYSESLFEWEFFVQLFSAAVHLRHLKLAAFAGVVVPRATPDRAKLESTSLRVLDLTLDADAFAVSFIRLLAAPNLLDLTLRTVRTNAVESLEPCLPNFASLTRFCLHGSLGYDDDFYPLFDSMPKLSVLDVQHADEHAFIAYCGWSYLRELVQGLAARHPLRSLSVGMVDVGDLVDLVRFHGGRDDSSGNHMELRHVRMNHRIAVCDVEHYAWLRSHIADFGSGRRFDFRKTIRSFSEDTFLELARLWPCSKYPLRKSLPDAAFVTATFDRARYELCSKFGQWSSYIRANPAFWTRIFIDFSSRPSDIIRHVSNVGTRLVTVEIDLDMGFAGDVYDKDGDARYMDILPCLQHAASSSRQWETLTLYLNSGYLMDPIFLVLNSLHVDNLAIFQFQCPYLTGGVGFHFFAPPPALFNGGAPSLRSLSLTCTSIPWTASYFSNLVSVDFMHLPAGIWPSSSHMITALTASPVLESVLFCGSGVYIVDPVPFVIPALTSLAFVYGSTTLMRLFSYAELPALTTLVLTRFNELQLGLLLDNLRGLERLSKLRINGGFDHVVHVDRLMKSVPNIRELCTKLQR</sequence>
<name>A0AAD6SGZ0_9AGAR</name>
<evidence type="ECO:0000313" key="3">
    <source>
        <dbReference type="Proteomes" id="UP001218188"/>
    </source>
</evidence>
<dbReference type="EMBL" id="JARJCM010000126">
    <property type="protein sequence ID" value="KAJ7027300.1"/>
    <property type="molecule type" value="Genomic_DNA"/>
</dbReference>
<dbReference type="InterPro" id="IPR032675">
    <property type="entry name" value="LRR_dom_sf"/>
</dbReference>